<evidence type="ECO:0000313" key="3">
    <source>
        <dbReference type="Proteomes" id="UP000321570"/>
    </source>
</evidence>
<dbReference type="Proteomes" id="UP000321570">
    <property type="component" value="Unassembled WGS sequence"/>
</dbReference>
<reference evidence="2 3" key="1">
    <citation type="submission" date="2019-07" db="EMBL/GenBank/DDBJ databases">
        <authorList>
            <person name="Jastrzebski P J."/>
            <person name="Paukszto L."/>
            <person name="Jastrzebski P J."/>
        </authorList>
    </citation>
    <scope>NUCLEOTIDE SEQUENCE [LARGE SCALE GENOMIC DNA]</scope>
    <source>
        <strain evidence="2 3">WMS-il1</strain>
    </source>
</reference>
<proteinExistence type="predicted"/>
<name>A0A564YZ13_HYMDI</name>
<keyword evidence="3" id="KW-1185">Reference proteome</keyword>
<feature type="non-terminal residue" evidence="2">
    <location>
        <position position="1"/>
    </location>
</feature>
<protein>
    <submittedName>
        <fullName evidence="2">Uncharacterized protein</fullName>
    </submittedName>
</protein>
<dbReference type="EMBL" id="CABIJS010000444">
    <property type="protein sequence ID" value="VUZ51923.1"/>
    <property type="molecule type" value="Genomic_DNA"/>
</dbReference>
<gene>
    <name evidence="2" type="ORF">WMSIL1_LOCUS10187</name>
</gene>
<sequence length="79" mass="9126">TTSSTRQNPNNRRALTQTRSSLTPEKPVISRYRATTRKNDQDITPHVLPKLDDISVVSLSIWRQRRTKDQIFGSCHHVN</sequence>
<accession>A0A564YZ13</accession>
<feature type="region of interest" description="Disordered" evidence="1">
    <location>
        <begin position="1"/>
        <end position="30"/>
    </location>
</feature>
<feature type="compositionally biased region" description="Polar residues" evidence="1">
    <location>
        <begin position="1"/>
        <end position="23"/>
    </location>
</feature>
<evidence type="ECO:0000256" key="1">
    <source>
        <dbReference type="SAM" id="MobiDB-lite"/>
    </source>
</evidence>
<dbReference type="AlphaFoldDB" id="A0A564YZ13"/>
<evidence type="ECO:0000313" key="2">
    <source>
        <dbReference type="EMBL" id="VUZ51923.1"/>
    </source>
</evidence>
<organism evidence="2 3">
    <name type="scientific">Hymenolepis diminuta</name>
    <name type="common">Rat tapeworm</name>
    <dbReference type="NCBI Taxonomy" id="6216"/>
    <lineage>
        <taxon>Eukaryota</taxon>
        <taxon>Metazoa</taxon>
        <taxon>Spiralia</taxon>
        <taxon>Lophotrochozoa</taxon>
        <taxon>Platyhelminthes</taxon>
        <taxon>Cestoda</taxon>
        <taxon>Eucestoda</taxon>
        <taxon>Cyclophyllidea</taxon>
        <taxon>Hymenolepididae</taxon>
        <taxon>Hymenolepis</taxon>
    </lineage>
</organism>